<keyword evidence="2" id="KW-0472">Membrane</keyword>
<keyword evidence="2" id="KW-1133">Transmembrane helix</keyword>
<dbReference type="GO" id="GO:0016020">
    <property type="term" value="C:membrane"/>
    <property type="evidence" value="ECO:0007669"/>
    <property type="project" value="InterPro"/>
</dbReference>
<dbReference type="KEGG" id="oai:OLEAN_C15240"/>
<dbReference type="EMBL" id="FO203512">
    <property type="protein sequence ID" value="CCK75700.1"/>
    <property type="molecule type" value="Genomic_DNA"/>
</dbReference>
<dbReference type="InterPro" id="IPR033414">
    <property type="entry name" value="Sensor_dom"/>
</dbReference>
<keyword evidence="2" id="KW-0812">Transmembrane</keyword>
<reference evidence="4 5" key="1">
    <citation type="journal article" date="2013" name="Nat. Commun.">
        <title>Genome sequence and functional genomic analysis of the oil-degrading bacterium Oleispira antarctica.</title>
        <authorList>
            <person name="Kube M."/>
            <person name="Chernikova T.N."/>
            <person name="Al-Ramahi Y."/>
            <person name="Beloqui A."/>
            <person name="Lopez-Cortez N."/>
            <person name="Guazzaroni M.E."/>
            <person name="Heipieper H.J."/>
            <person name="Klages S."/>
            <person name="Kotsyurbenko O.R."/>
            <person name="Langer I."/>
            <person name="Nechitaylo T.Y."/>
            <person name="Lunsdorf H."/>
            <person name="Fernandez M."/>
            <person name="Juarez S."/>
            <person name="Ciordia S."/>
            <person name="Singer A."/>
            <person name="Kagan O."/>
            <person name="Egorova O."/>
            <person name="Petit P.A."/>
            <person name="Stogios P."/>
            <person name="Kim Y."/>
            <person name="Tchigvintsev A."/>
            <person name="Flick R."/>
            <person name="Denaro R."/>
            <person name="Genovese M."/>
            <person name="Albar J.P."/>
            <person name="Reva O.N."/>
            <person name="Martinez-Gomariz M."/>
            <person name="Tran H."/>
            <person name="Ferrer M."/>
            <person name="Savchenko A."/>
            <person name="Yakunin A.F."/>
            <person name="Yakimov M.M."/>
            <person name="Golyshina O.V."/>
            <person name="Reinhardt R."/>
            <person name="Golyshin P.N."/>
        </authorList>
    </citation>
    <scope>NUCLEOTIDE SEQUENCE [LARGE SCALE GENOMIC DNA]</scope>
</reference>
<dbReference type="AlphaFoldDB" id="R4YM16"/>
<dbReference type="Pfam" id="PF17149">
    <property type="entry name" value="CHASE5"/>
    <property type="match status" value="1"/>
</dbReference>
<dbReference type="Gene3D" id="6.10.340.10">
    <property type="match status" value="1"/>
</dbReference>
<dbReference type="InterPro" id="IPR003660">
    <property type="entry name" value="HAMP_dom"/>
</dbReference>
<feature type="transmembrane region" description="Helical" evidence="2">
    <location>
        <begin position="21"/>
        <end position="44"/>
    </location>
</feature>
<organism evidence="4 5">
    <name type="scientific">Oleispira antarctica RB-8</name>
    <dbReference type="NCBI Taxonomy" id="698738"/>
    <lineage>
        <taxon>Bacteria</taxon>
        <taxon>Pseudomonadati</taxon>
        <taxon>Pseudomonadota</taxon>
        <taxon>Gammaproteobacteria</taxon>
        <taxon>Oceanospirillales</taxon>
        <taxon>Oceanospirillaceae</taxon>
        <taxon>Oleispira</taxon>
    </lineage>
</organism>
<keyword evidence="1" id="KW-0175">Coiled coil</keyword>
<dbReference type="HOGENOM" id="CLU_483886_0_0_6"/>
<feature type="domain" description="HAMP" evidence="3">
    <location>
        <begin position="179"/>
        <end position="237"/>
    </location>
</feature>
<dbReference type="OrthoDB" id="9808408at2"/>
<evidence type="ECO:0000259" key="3">
    <source>
        <dbReference type="PROSITE" id="PS50885"/>
    </source>
</evidence>
<dbReference type="Proteomes" id="UP000032749">
    <property type="component" value="Chromosome"/>
</dbReference>
<evidence type="ECO:0000313" key="5">
    <source>
        <dbReference type="Proteomes" id="UP000032749"/>
    </source>
</evidence>
<evidence type="ECO:0000256" key="1">
    <source>
        <dbReference type="SAM" id="Coils"/>
    </source>
</evidence>
<keyword evidence="5" id="KW-1185">Reference proteome</keyword>
<gene>
    <name evidence="4" type="ORF">OLEAN_C15240</name>
</gene>
<feature type="coiled-coil region" evidence="1">
    <location>
        <begin position="401"/>
        <end position="428"/>
    </location>
</feature>
<sequence>MSEAVKKTRVKASPKQQKLAVKLLTHVLIFSSFVTLATSSYIIYSDYLQGTHELKQSIDQIKAGYQESISYSLWNFDSPQIKTQLAGVLNFPGVLNVYIETKEGLLHSAGNFEQSGSQKHAFDLFFTSAERQYPLGVLSINLDYQGLYETLFYKALNILASQFIKTFSVSLFILFIFQRLVTHRLLRMSQWASRFSLNDLDHELSLNSSHTVNAQDEIDSVVNAINSMRISLKEDIKKREDIERALNKSQYKLSIAINNAELGFCEYSQKTDRFSGNEHFSKHIGIDPGALEKIEDPIEWFKNHIIGDRTIEQRERINQLLHGHMERICTELSIQCSDNIIKHFDTTIQVSEWDDNGLPITIVICILDKTAQVKASKQAADLNYALEQKVTKRTEELTYEQVQSKAEIKKLQRQLVTFELQKRRQQSQENQRPLQYALSQLQNLINPDTENNGKPAEHQLQQAKLLLELLSKHLLASSQFSSQTFDVVTLIQESLQEFLTKLKLAPLTKLRLPFSLMLDSHQDILTYCFKHCLVTIEALNHVNFNSGNLMIALELEGDHGVIKFTYNSENIATTNIDINASNHPASNEMTVLKMCHAMLEERFDGSVLVSQEENRLNLELRFSINAHC</sequence>
<dbReference type="PROSITE" id="PS50885">
    <property type="entry name" value="HAMP"/>
    <property type="match status" value="1"/>
</dbReference>
<evidence type="ECO:0000313" key="4">
    <source>
        <dbReference type="EMBL" id="CCK75700.1"/>
    </source>
</evidence>
<keyword evidence="4" id="KW-0418">Kinase</keyword>
<proteinExistence type="predicted"/>
<dbReference type="SMART" id="SM00304">
    <property type="entry name" value="HAMP"/>
    <property type="match status" value="1"/>
</dbReference>
<name>R4YM16_OLEAN</name>
<protein>
    <submittedName>
        <fullName evidence="4">Putative histidine kinase</fullName>
    </submittedName>
</protein>
<dbReference type="GO" id="GO:0007165">
    <property type="term" value="P:signal transduction"/>
    <property type="evidence" value="ECO:0007669"/>
    <property type="project" value="InterPro"/>
</dbReference>
<dbReference type="STRING" id="698738.OLEAN_C15240"/>
<keyword evidence="4" id="KW-0808">Transferase</keyword>
<dbReference type="Gene3D" id="3.30.450.20">
    <property type="entry name" value="PAS domain"/>
    <property type="match status" value="1"/>
</dbReference>
<dbReference type="GO" id="GO:0016301">
    <property type="term" value="F:kinase activity"/>
    <property type="evidence" value="ECO:0007669"/>
    <property type="project" value="UniProtKB-KW"/>
</dbReference>
<evidence type="ECO:0000256" key="2">
    <source>
        <dbReference type="SAM" id="Phobius"/>
    </source>
</evidence>
<accession>R4YM16</accession>